<protein>
    <submittedName>
        <fullName evidence="1">Uncharacterized protein</fullName>
    </submittedName>
</protein>
<keyword evidence="2" id="KW-1185">Reference proteome</keyword>
<evidence type="ECO:0000313" key="2">
    <source>
        <dbReference type="Proteomes" id="UP000244821"/>
    </source>
</evidence>
<sequence>MTHEVMTWLIENKQAVVAAAFAAVALAVWLTQDDGPTPV</sequence>
<proteinExistence type="predicted"/>
<gene>
    <name evidence="1" type="ORF">C5022_000020</name>
</gene>
<evidence type="ECO:0000313" key="1">
    <source>
        <dbReference type="EMBL" id="AVX47623.1"/>
    </source>
</evidence>
<dbReference type="EMBL" id="MH107770">
    <property type="protein sequence ID" value="AVX47623.1"/>
    <property type="molecule type" value="Genomic_DNA"/>
</dbReference>
<reference evidence="1 2" key="1">
    <citation type="journal article" date="2018" name="Viruses">
        <title>Characterizing Phage Genomes for Therapeutic Applications.</title>
        <authorList>
            <person name="Philipson C.W."/>
            <person name="Voegtly L.J."/>
            <person name="Lueder M.R."/>
            <person name="Long K.A."/>
            <person name="Rice G.K."/>
            <person name="Frey K.G."/>
            <person name="Biswas B."/>
            <person name="Cer R.Z."/>
            <person name="Hamilton T."/>
            <person name="Bishop-Lilly K.A."/>
        </authorList>
    </citation>
    <scope>NUCLEOTIDE SEQUENCE [LARGE SCALE GENOMIC DNA]</scope>
    <source>
        <strain evidence="2">130</strain>
    </source>
</reference>
<dbReference type="Proteomes" id="UP000244821">
    <property type="component" value="Segment"/>
</dbReference>
<name>A0A2R4P9B8_9CAUD</name>
<accession>A0A2R4P9B8</accession>
<organism evidence="1 2">
    <name type="scientific">Pseudomonas phage vB_PaeP_130_113</name>
    <dbReference type="NCBI Taxonomy" id="2161784"/>
    <lineage>
        <taxon>Viruses</taxon>
        <taxon>Duplodnaviria</taxon>
        <taxon>Heunggongvirae</taxon>
        <taxon>Uroviricota</taxon>
        <taxon>Caudoviricetes</taxon>
        <taxon>Autographivirales</taxon>
        <taxon>Autoscriptoviridae</taxon>
        <taxon>Krylovirinae</taxon>
        <taxon>Phikmvvirus</taxon>
        <taxon>Phikmvvirus pv130113</taxon>
    </lineage>
</organism>